<dbReference type="RefSeq" id="WP_090676566.1">
    <property type="nucleotide sequence ID" value="NZ_FNIT01000012.1"/>
</dbReference>
<evidence type="ECO:0000313" key="1">
    <source>
        <dbReference type="EMBL" id="SDO75388.1"/>
    </source>
</evidence>
<dbReference type="OrthoDB" id="7161641at2"/>
<name>A0A1H0M4K7_9HYPH</name>
<dbReference type="Proteomes" id="UP000198793">
    <property type="component" value="Unassembled WGS sequence"/>
</dbReference>
<sequence length="96" mass="10994">MSGSRFDDVQLANGSYPFDDEMVPLRDLAMIPVPPALESWFRERLADGRMHVPRGVPTELRFRSDDRADTAFTVWRPEEGDELYMLAPKSYRTSTG</sequence>
<keyword evidence="2" id="KW-1185">Reference proteome</keyword>
<evidence type="ECO:0000313" key="2">
    <source>
        <dbReference type="Proteomes" id="UP000198793"/>
    </source>
</evidence>
<organism evidence="1 2">
    <name type="scientific">Aureimonas jatrophae</name>
    <dbReference type="NCBI Taxonomy" id="1166073"/>
    <lineage>
        <taxon>Bacteria</taxon>
        <taxon>Pseudomonadati</taxon>
        <taxon>Pseudomonadota</taxon>
        <taxon>Alphaproteobacteria</taxon>
        <taxon>Hyphomicrobiales</taxon>
        <taxon>Aurantimonadaceae</taxon>
        <taxon>Aureimonas</taxon>
    </lineage>
</organism>
<dbReference type="EMBL" id="FNIT01000012">
    <property type="protein sequence ID" value="SDO75388.1"/>
    <property type="molecule type" value="Genomic_DNA"/>
</dbReference>
<accession>A0A1H0M4K7</accession>
<dbReference type="AlphaFoldDB" id="A0A1H0M4K7"/>
<protein>
    <submittedName>
        <fullName evidence="1">Uncharacterized protein</fullName>
    </submittedName>
</protein>
<gene>
    <name evidence="1" type="ORF">SAMN05192530_11267</name>
</gene>
<proteinExistence type="predicted"/>
<reference evidence="1 2" key="1">
    <citation type="submission" date="2016-10" db="EMBL/GenBank/DDBJ databases">
        <authorList>
            <person name="de Groot N.N."/>
        </authorList>
    </citation>
    <scope>NUCLEOTIDE SEQUENCE [LARGE SCALE GENOMIC DNA]</scope>
    <source>
        <strain evidence="2">L7-484,KACC 16230,DSM 25025</strain>
    </source>
</reference>